<dbReference type="InterPro" id="IPR016039">
    <property type="entry name" value="Thiolase-like"/>
</dbReference>
<organism evidence="9 10">
    <name type="scientific">Lysinibacillus parviboronicapiens</name>
    <dbReference type="NCBI Taxonomy" id="436516"/>
    <lineage>
        <taxon>Bacteria</taxon>
        <taxon>Bacillati</taxon>
        <taxon>Bacillota</taxon>
        <taxon>Bacilli</taxon>
        <taxon>Bacillales</taxon>
        <taxon>Bacillaceae</taxon>
        <taxon>Lysinibacillus</taxon>
    </lineage>
</organism>
<feature type="domain" description="Ketosynthase family 3 (KS3)" evidence="7">
    <location>
        <begin position="8"/>
        <end position="435"/>
    </location>
</feature>
<dbReference type="InterPro" id="IPR014043">
    <property type="entry name" value="Acyl_transferase_dom"/>
</dbReference>
<name>A0ABV2PFD7_9BACI</name>
<dbReference type="SUPFAM" id="SSF52151">
    <property type="entry name" value="FabD/lysophospholipase-like"/>
    <property type="match status" value="1"/>
</dbReference>
<evidence type="ECO:0000256" key="5">
    <source>
        <dbReference type="PROSITE-ProRule" id="PRU01363"/>
    </source>
</evidence>
<dbReference type="PANTHER" id="PTHR43775">
    <property type="entry name" value="FATTY ACID SYNTHASE"/>
    <property type="match status" value="1"/>
</dbReference>
<evidence type="ECO:0000313" key="9">
    <source>
        <dbReference type="EMBL" id="MET4559491.1"/>
    </source>
</evidence>
<feature type="active site" description="Proton acceptor; for dehydratase activity" evidence="5">
    <location>
        <position position="928"/>
    </location>
</feature>
<dbReference type="SUPFAM" id="SSF53901">
    <property type="entry name" value="Thiolase-like"/>
    <property type="match status" value="1"/>
</dbReference>
<dbReference type="InterPro" id="IPR020841">
    <property type="entry name" value="PKS_Beta-ketoAc_synthase_dom"/>
</dbReference>
<dbReference type="InterPro" id="IPR020807">
    <property type="entry name" value="PKS_DH"/>
</dbReference>
<dbReference type="PANTHER" id="PTHR43775:SF37">
    <property type="entry name" value="SI:DKEY-61P9.11"/>
    <property type="match status" value="1"/>
</dbReference>
<dbReference type="InterPro" id="IPR013968">
    <property type="entry name" value="PKS_KR"/>
</dbReference>
<dbReference type="SMART" id="SM00823">
    <property type="entry name" value="PKS_PP"/>
    <property type="match status" value="1"/>
</dbReference>
<feature type="region of interest" description="N-terminal hotdog fold" evidence="5">
    <location>
        <begin position="891"/>
        <end position="1019"/>
    </location>
</feature>
<dbReference type="Gene3D" id="3.10.129.110">
    <property type="entry name" value="Polyketide synthase dehydratase"/>
    <property type="match status" value="1"/>
</dbReference>
<dbReference type="Pfam" id="PF16197">
    <property type="entry name" value="KAsynt_C_assoc"/>
    <property type="match status" value="1"/>
</dbReference>
<dbReference type="Pfam" id="PF21089">
    <property type="entry name" value="PKS_DH_N"/>
    <property type="match status" value="1"/>
</dbReference>
<dbReference type="SMART" id="SM00822">
    <property type="entry name" value="PKS_KR"/>
    <property type="match status" value="1"/>
</dbReference>
<dbReference type="InterPro" id="IPR050091">
    <property type="entry name" value="PKS_NRPS_Biosynth_Enz"/>
</dbReference>
<sequence length="1848" mass="205032">MTLKNNIAEPIAIIGIGCRFPGGVNSPESYWELLSKEVDAITEIPSDRWSISNFYSSNKVNQGKSNSMWGGFLDNVDQFDASFFGISPREAALLDPQQRLLLEVCWEAMENSGQMQERLAGTNVGVFMGAFTLDYKLLQFSESNRHLVDAHSATGAMMTLLANRISYTYDFRGPSITVDTACSSSLVALHLACQSIRNGESTMAFAGGVNVMIKPEYFIAESKAGMLSADGRSKAFDSSANGYVRGEGAGVVLLKPLSQAIQDNDPIHAIIRGSGINQDGNSQGITVPREEAQKQLLCDVYEKSGIKPSQVQYVEAHGTGTPVGDPIEANALGSILGADRVPGDKCYIGSVKTNIGHTEAAAGVAGLIKTILCLKNRQIPAHLHLKNANPDIDFEKLNIKIPTKLTAWPDTEDVATASVNSFGFGGTNAHVVLQEYVTKETIQDIEKTEDVQTIVLSARNGQALKDYAKDFKKAISANNYSLSDIGYNAIKRRSHHNHRLAITAKTVDDLIEKLDIFLGNGKEAGIVSGVADNKKSPLSFVFTGMGPQWWAMGRELLQKDDVFRQAVEQCDDLFKRLSGWSIIEAMLADEQSSKMEETEVAQPANFMLQVGLAELWKSWGIAPDAIVGHSAGEVAAAYCAGVYSLEDAVKIIYYRSNLQQRTTGLGQMVAVGLSFEEARIEILDLDHVSIAAINSPNAVTLAGAPESLDIVIESLEKKKIFYKYLNVKVPYHSHYMDPLKDDILNALKDIKVNTPHTPIYSTVTGKIMSNEDFTAYYWWKNIRESVLFAAAANTMIEDGIDNFIEVGPHPVLANSISECLSLNNVQGLIIPSLRRNAVDKEILFESLGALYSKGYSINWDNIHNQAVRTICFPTYPWQRERYWQESFISEQERLGTHVHSLLGKKLNTPEPTWENDLDLNRLPYLCDHQIQGAYVYPGAAYVEMMLAASKELFGDTGFICGESVKFNKALFLTLGESVKLRLVYSVENSTVSIYSQPTGVSQDWTLHATGQIRPNVSVKSQNKELLVLKENCTLQLSKEQCYLQFRKFGLEYGETFQGIETLWQGEQEALAKVSLHEIIGAQLDEYEIHPSILDLCFQVLAAALPFQTEEENTTVYMPVGVSKGALHKKVRLDTDLWIHASILNKTETSLEGDIHLFDSEGNIVMEILGCNAVSLKDNTSSSKSTGTQDIYELQWHTQIRKEATEYSPVNNVSDKGYWVIFEDKQKIGHSVAERLIKAGEHCYSVHPGAKYERTNNTFTINPSNSEDFVILMDDILSDPTQCRGIIYGWALDNKVTDILNTNGLNQVEELGCVGLLHLVQSIVHKQLPEHVRLWVATIGAQQVGTELSLNNVAQSAVWGLAKAIGHQEHMNLWGGIIDLDDSLLAEKNSNLLFEEIWNTDGEDHVAFRQGERYVVRLEEDIQLNNSLPIVFRPDASYLITGGFGGLGLLTARWMIKKGARHLILMGRGQFHDRTDWDKVDINSVEGKRIIAIKELEAMGATIHIATADVCNKNEIEKSLLQYSGAGWPEIRGVIHTAGVARPQLLYQMNQQEFTDVLRPKMIGGWNLHEHFENQSLDFFVLFSSIASVVVMSGQANYSAGNAFLDGLAHYRRSRGMHGLSINWGPWLESGMATQLDLLNYFDNRGLYSMTNDQGLEALNQLLCQQRAQFSVVGADWPKVADKNYPLGNVPPIIAELVNKHRDLQSQTDNSDDNSLDFLNSLLQLKDRKEQLTQLESHIMEMSCAVLRLNRIQIEANVPLNAFGLDSMMAMELKNTIEASLQVTIAVVDLLRGVTSQELSINIMEMLEKKHNLIQDDEVGQIISELGELSEDKINDIISLVAAGRDQIE</sequence>
<dbReference type="InterPro" id="IPR014031">
    <property type="entry name" value="Ketoacyl_synth_C"/>
</dbReference>
<dbReference type="Gene3D" id="3.40.50.720">
    <property type="entry name" value="NAD(P)-binding Rossmann-like Domain"/>
    <property type="match status" value="1"/>
</dbReference>
<dbReference type="InterPro" id="IPR049490">
    <property type="entry name" value="C883_1060-like_KR_N"/>
</dbReference>
<gene>
    <name evidence="9" type="ORF">ABIA69_000634</name>
</gene>
<evidence type="ECO:0000256" key="2">
    <source>
        <dbReference type="ARBA" id="ARBA00022450"/>
    </source>
</evidence>
<dbReference type="InterPro" id="IPR057326">
    <property type="entry name" value="KR_dom"/>
</dbReference>
<dbReference type="SUPFAM" id="SSF47336">
    <property type="entry name" value="ACP-like"/>
    <property type="match status" value="1"/>
</dbReference>
<evidence type="ECO:0000256" key="1">
    <source>
        <dbReference type="ARBA" id="ARBA00001957"/>
    </source>
</evidence>
<dbReference type="InterPro" id="IPR049551">
    <property type="entry name" value="PKS_DH_C"/>
</dbReference>
<dbReference type="InterPro" id="IPR036291">
    <property type="entry name" value="NAD(P)-bd_dom_sf"/>
</dbReference>
<dbReference type="Pfam" id="PF08659">
    <property type="entry name" value="KR"/>
    <property type="match status" value="1"/>
</dbReference>
<feature type="domain" description="PKS/mFAS DH" evidence="8">
    <location>
        <begin position="891"/>
        <end position="1181"/>
    </location>
</feature>
<dbReference type="Pfam" id="PF00698">
    <property type="entry name" value="Acyl_transf_1"/>
    <property type="match status" value="1"/>
</dbReference>
<feature type="region of interest" description="C-terminal hotdog fold" evidence="5">
    <location>
        <begin position="1033"/>
        <end position="1181"/>
    </location>
</feature>
<dbReference type="PROSITE" id="PS00606">
    <property type="entry name" value="KS3_1"/>
    <property type="match status" value="1"/>
</dbReference>
<dbReference type="CDD" id="cd00833">
    <property type="entry name" value="PKS"/>
    <property type="match status" value="1"/>
</dbReference>
<dbReference type="Pfam" id="PF21394">
    <property type="entry name" value="Beta-ketacyl_N"/>
    <property type="match status" value="1"/>
</dbReference>
<dbReference type="SUPFAM" id="SSF51735">
    <property type="entry name" value="NAD(P)-binding Rossmann-fold domains"/>
    <property type="match status" value="2"/>
</dbReference>
<protein>
    <submittedName>
        <fullName evidence="9">Acyl transferase domain-containing protein/acyl carrier protein</fullName>
    </submittedName>
</protein>
<dbReference type="InterPro" id="IPR036736">
    <property type="entry name" value="ACP-like_sf"/>
</dbReference>
<evidence type="ECO:0000313" key="10">
    <source>
        <dbReference type="Proteomes" id="UP001549363"/>
    </source>
</evidence>
<dbReference type="PROSITE" id="PS50075">
    <property type="entry name" value="CARRIER"/>
    <property type="match status" value="1"/>
</dbReference>
<dbReference type="InterPro" id="IPR016035">
    <property type="entry name" value="Acyl_Trfase/lysoPLipase"/>
</dbReference>
<dbReference type="Pfam" id="PF14765">
    <property type="entry name" value="PS-DH"/>
    <property type="match status" value="1"/>
</dbReference>
<comment type="caution">
    <text evidence="9">The sequence shown here is derived from an EMBL/GenBank/DDBJ whole genome shotgun (WGS) entry which is preliminary data.</text>
</comment>
<dbReference type="GO" id="GO:0016740">
    <property type="term" value="F:transferase activity"/>
    <property type="evidence" value="ECO:0007669"/>
    <property type="project" value="UniProtKB-KW"/>
</dbReference>
<feature type="domain" description="Carrier" evidence="6">
    <location>
        <begin position="1729"/>
        <end position="1806"/>
    </location>
</feature>
<dbReference type="EMBL" id="JBEPSB010000001">
    <property type="protein sequence ID" value="MET4559491.1"/>
    <property type="molecule type" value="Genomic_DNA"/>
</dbReference>
<dbReference type="InterPro" id="IPR009081">
    <property type="entry name" value="PP-bd_ACP"/>
</dbReference>
<dbReference type="Gene3D" id="3.40.47.10">
    <property type="match status" value="1"/>
</dbReference>
<evidence type="ECO:0000256" key="3">
    <source>
        <dbReference type="ARBA" id="ARBA00022553"/>
    </source>
</evidence>
<dbReference type="InterPro" id="IPR049900">
    <property type="entry name" value="PKS_mFAS_DH"/>
</dbReference>
<dbReference type="InterPro" id="IPR018201">
    <property type="entry name" value="Ketoacyl_synth_AS"/>
</dbReference>
<evidence type="ECO:0000256" key="4">
    <source>
        <dbReference type="ARBA" id="ARBA00022679"/>
    </source>
</evidence>
<dbReference type="SMART" id="SM00825">
    <property type="entry name" value="PKS_KS"/>
    <property type="match status" value="1"/>
</dbReference>
<keyword evidence="4 9" id="KW-0808">Transferase</keyword>
<dbReference type="InterPro" id="IPR014030">
    <property type="entry name" value="Ketoacyl_synth_N"/>
</dbReference>
<dbReference type="SMART" id="SM00827">
    <property type="entry name" value="PKS_AT"/>
    <property type="match status" value="1"/>
</dbReference>
<dbReference type="SMART" id="SM00826">
    <property type="entry name" value="PKS_DH"/>
    <property type="match status" value="1"/>
</dbReference>
<feature type="active site" description="Proton donor; for dehydratase activity" evidence="5">
    <location>
        <position position="1094"/>
    </location>
</feature>
<keyword evidence="2" id="KW-0596">Phosphopantetheine</keyword>
<dbReference type="InterPro" id="IPR020806">
    <property type="entry name" value="PKS_PP-bd"/>
</dbReference>
<dbReference type="PROSITE" id="PS52004">
    <property type="entry name" value="KS3_2"/>
    <property type="match status" value="1"/>
</dbReference>
<keyword evidence="3" id="KW-0597">Phosphoprotein</keyword>
<dbReference type="SUPFAM" id="SSF55048">
    <property type="entry name" value="Probable ACP-binding domain of malonyl-CoA ACP transacylase"/>
    <property type="match status" value="1"/>
</dbReference>
<comment type="cofactor">
    <cofactor evidence="1">
        <name>pantetheine 4'-phosphate</name>
        <dbReference type="ChEBI" id="CHEBI:47942"/>
    </cofactor>
</comment>
<dbReference type="Pfam" id="PF23297">
    <property type="entry name" value="ACP_SdgA_C"/>
    <property type="match status" value="1"/>
</dbReference>
<dbReference type="InterPro" id="IPR016036">
    <property type="entry name" value="Malonyl_transacylase_ACP-bd"/>
</dbReference>
<dbReference type="InterPro" id="IPR001227">
    <property type="entry name" value="Ac_transferase_dom_sf"/>
</dbReference>
<dbReference type="Gene3D" id="3.30.70.3290">
    <property type="match status" value="1"/>
</dbReference>
<dbReference type="InterPro" id="IPR032821">
    <property type="entry name" value="PKS_assoc"/>
</dbReference>
<evidence type="ECO:0000259" key="8">
    <source>
        <dbReference type="PROSITE" id="PS52019"/>
    </source>
</evidence>
<accession>A0ABV2PFD7</accession>
<dbReference type="CDD" id="cd08955">
    <property type="entry name" value="KR_2_FAS_SDR_x"/>
    <property type="match status" value="1"/>
</dbReference>
<evidence type="ECO:0000259" key="6">
    <source>
        <dbReference type="PROSITE" id="PS50075"/>
    </source>
</evidence>
<dbReference type="Gene3D" id="3.40.366.10">
    <property type="entry name" value="Malonyl-Coenzyme A Acyl Carrier Protein, domain 2"/>
    <property type="match status" value="1"/>
</dbReference>
<dbReference type="Pfam" id="PF00109">
    <property type="entry name" value="ketoacyl-synt"/>
    <property type="match status" value="1"/>
</dbReference>
<evidence type="ECO:0000259" key="7">
    <source>
        <dbReference type="PROSITE" id="PS52004"/>
    </source>
</evidence>
<keyword evidence="10" id="KW-1185">Reference proteome</keyword>
<dbReference type="Proteomes" id="UP001549363">
    <property type="component" value="Unassembled WGS sequence"/>
</dbReference>
<dbReference type="InterPro" id="IPR049552">
    <property type="entry name" value="PKS_DH_N"/>
</dbReference>
<dbReference type="RefSeq" id="WP_354470897.1">
    <property type="nucleotide sequence ID" value="NZ_JBEPSB010000001.1"/>
</dbReference>
<proteinExistence type="predicted"/>
<dbReference type="PROSITE" id="PS52019">
    <property type="entry name" value="PKS_MFAS_DH"/>
    <property type="match status" value="1"/>
</dbReference>
<dbReference type="Pfam" id="PF02801">
    <property type="entry name" value="Ketoacyl-synt_C"/>
    <property type="match status" value="1"/>
</dbReference>
<dbReference type="Gene3D" id="1.10.1200.10">
    <property type="entry name" value="ACP-like"/>
    <property type="match status" value="1"/>
</dbReference>
<dbReference type="InterPro" id="IPR042104">
    <property type="entry name" value="PKS_dehydratase_sf"/>
</dbReference>
<reference evidence="9 10" key="1">
    <citation type="submission" date="2024-06" db="EMBL/GenBank/DDBJ databases">
        <title>Sorghum-associated microbial communities from plants grown in Nebraska, USA.</title>
        <authorList>
            <person name="Schachtman D."/>
        </authorList>
    </citation>
    <scope>NUCLEOTIDE SEQUENCE [LARGE SCALE GENOMIC DNA]</scope>
    <source>
        <strain evidence="9 10">736</strain>
    </source>
</reference>